<keyword evidence="7" id="KW-0256">Endoplasmic reticulum</keyword>
<dbReference type="InterPro" id="IPR036396">
    <property type="entry name" value="Cyt_P450_sf"/>
</dbReference>
<dbReference type="PANTHER" id="PTHR24291">
    <property type="entry name" value="CYTOCHROME P450 FAMILY 4"/>
    <property type="match status" value="1"/>
</dbReference>
<dbReference type="PANTHER" id="PTHR24291:SF194">
    <property type="entry name" value="CYTOCHROME P450 FAMILY"/>
    <property type="match status" value="1"/>
</dbReference>
<dbReference type="InterPro" id="IPR017972">
    <property type="entry name" value="Cyt_P450_CS"/>
</dbReference>
<dbReference type="Proteomes" id="UP001652661">
    <property type="component" value="Chromosome 3R"/>
</dbReference>
<evidence type="ECO:0000256" key="13">
    <source>
        <dbReference type="PIRSR" id="PIRSR602401-1"/>
    </source>
</evidence>
<dbReference type="AlphaFoldDB" id="A0A6P4IQ58"/>
<dbReference type="GO" id="GO:0005789">
    <property type="term" value="C:endoplasmic reticulum membrane"/>
    <property type="evidence" value="ECO:0007669"/>
    <property type="project" value="UniProtKB-SubCell"/>
</dbReference>
<evidence type="ECO:0000256" key="15">
    <source>
        <dbReference type="SAM" id="Phobius"/>
    </source>
</evidence>
<evidence type="ECO:0000256" key="9">
    <source>
        <dbReference type="ARBA" id="ARBA00023002"/>
    </source>
</evidence>
<evidence type="ECO:0000256" key="7">
    <source>
        <dbReference type="ARBA" id="ARBA00022824"/>
    </source>
</evidence>
<name>A0A6P4IQ58_DROKI</name>
<accession>A0A6P4IQ58</accession>
<dbReference type="Gene3D" id="1.10.630.10">
    <property type="entry name" value="Cytochrome P450"/>
    <property type="match status" value="1"/>
</dbReference>
<dbReference type="GO" id="GO:0004497">
    <property type="term" value="F:monooxygenase activity"/>
    <property type="evidence" value="ECO:0007669"/>
    <property type="project" value="UniProtKB-KW"/>
</dbReference>
<dbReference type="PRINTS" id="PR00463">
    <property type="entry name" value="EP450I"/>
</dbReference>
<evidence type="ECO:0000256" key="8">
    <source>
        <dbReference type="ARBA" id="ARBA00022848"/>
    </source>
</evidence>
<dbReference type="SUPFAM" id="SSF48264">
    <property type="entry name" value="Cytochrome P450"/>
    <property type="match status" value="1"/>
</dbReference>
<sequence>MLTIDLLLTAAVFGWIYFLWSRRRYYLVMLKLPGPIGFPLLGVALHLFFYKLRLSAITMMFNIYGSTVFTWIGPLPVLATRDPKIVEDILTSPVCINRSKHAADAIVANCGQGVLTLPEPKWSERRKLLNPCFKQNVLLSFFPIFNAETNVLLTLLDSYVGEGEKELLSDVLKWSFRISFQTTVGADIQQEESFNSDLLLECFQTSLKLITLNVVVPFTQIGVIAKLCGIEKNISTMHSMLDSIIRIKLSSKKESNSETELNLVIDQVIDSYRTGKMSWEDMQGEISIMVIGAFETTGLTVYHALVLLAMHPEFQDTVHEELNEVFPTPGDFEVAYEDLQKLVYLERVVKETLRLIPAIPLDPREISKDFRLSSGAIIPKGVMAVVDVFNTHRNPEVWGPDATKFNPDNFLPDNVSARHPYAFIPFSKGKRNCIGWRYGLMSSKLALAKILRNFKVSTTFSYEDLQFVENIGMKLTETPRLAFERRT</sequence>
<comment type="cofactor">
    <cofactor evidence="1 13">
        <name>heme</name>
        <dbReference type="ChEBI" id="CHEBI:30413"/>
    </cofactor>
</comment>
<keyword evidence="15" id="KW-1133">Transmembrane helix</keyword>
<dbReference type="OrthoDB" id="1470350at2759"/>
<feature type="transmembrane region" description="Helical" evidence="15">
    <location>
        <begin position="6"/>
        <end position="21"/>
    </location>
</feature>
<evidence type="ECO:0000256" key="5">
    <source>
        <dbReference type="ARBA" id="ARBA00022617"/>
    </source>
</evidence>
<dbReference type="PRINTS" id="PR00385">
    <property type="entry name" value="P450"/>
</dbReference>
<dbReference type="GeneID" id="108080428"/>
<keyword evidence="5 13" id="KW-0349">Heme</keyword>
<evidence type="ECO:0000256" key="14">
    <source>
        <dbReference type="RuleBase" id="RU000461"/>
    </source>
</evidence>
<dbReference type="InterPro" id="IPR001128">
    <property type="entry name" value="Cyt_P450"/>
</dbReference>
<dbReference type="GO" id="GO:0005506">
    <property type="term" value="F:iron ion binding"/>
    <property type="evidence" value="ECO:0007669"/>
    <property type="project" value="InterPro"/>
</dbReference>
<feature type="binding site" description="axial binding residue" evidence="13">
    <location>
        <position position="433"/>
    </location>
    <ligand>
        <name>heme</name>
        <dbReference type="ChEBI" id="CHEBI:30413"/>
    </ligand>
    <ligandPart>
        <name>Fe</name>
        <dbReference type="ChEBI" id="CHEBI:18248"/>
    </ligandPart>
</feature>
<dbReference type="InterPro" id="IPR050196">
    <property type="entry name" value="Cytochrome_P450_Monoox"/>
</dbReference>
<proteinExistence type="inferred from homology"/>
<organism evidence="16 17">
    <name type="scientific">Drosophila kikkawai</name>
    <name type="common">Fruit fly</name>
    <dbReference type="NCBI Taxonomy" id="30033"/>
    <lineage>
        <taxon>Eukaryota</taxon>
        <taxon>Metazoa</taxon>
        <taxon>Ecdysozoa</taxon>
        <taxon>Arthropoda</taxon>
        <taxon>Hexapoda</taxon>
        <taxon>Insecta</taxon>
        <taxon>Pterygota</taxon>
        <taxon>Neoptera</taxon>
        <taxon>Endopterygota</taxon>
        <taxon>Diptera</taxon>
        <taxon>Brachycera</taxon>
        <taxon>Muscomorpha</taxon>
        <taxon>Ephydroidea</taxon>
        <taxon>Drosophilidae</taxon>
        <taxon>Drosophila</taxon>
        <taxon>Sophophora</taxon>
    </lineage>
</organism>
<protein>
    <submittedName>
        <fullName evidence="17">Probable cytochrome P450 313a3</fullName>
    </submittedName>
</protein>
<evidence type="ECO:0000256" key="12">
    <source>
        <dbReference type="ARBA" id="ARBA00023136"/>
    </source>
</evidence>
<evidence type="ECO:0000256" key="11">
    <source>
        <dbReference type="ARBA" id="ARBA00023033"/>
    </source>
</evidence>
<dbReference type="InterPro" id="IPR002401">
    <property type="entry name" value="Cyt_P450_E_grp-I"/>
</dbReference>
<reference evidence="17" key="1">
    <citation type="submission" date="2025-08" db="UniProtKB">
        <authorList>
            <consortium name="RefSeq"/>
        </authorList>
    </citation>
    <scope>IDENTIFICATION</scope>
    <source>
        <strain evidence="17">14028-0561.14</strain>
        <tissue evidence="17">Whole fly</tissue>
    </source>
</reference>
<gene>
    <name evidence="17" type="primary">LOC108080428</name>
</gene>
<evidence type="ECO:0000256" key="1">
    <source>
        <dbReference type="ARBA" id="ARBA00001971"/>
    </source>
</evidence>
<evidence type="ECO:0000313" key="17">
    <source>
        <dbReference type="RefSeq" id="XP_017030650.2"/>
    </source>
</evidence>
<feature type="transmembrane region" description="Helical" evidence="15">
    <location>
        <begin position="28"/>
        <end position="50"/>
    </location>
</feature>
<evidence type="ECO:0000256" key="10">
    <source>
        <dbReference type="ARBA" id="ARBA00023004"/>
    </source>
</evidence>
<comment type="similarity">
    <text evidence="4 14">Belongs to the cytochrome P450 family.</text>
</comment>
<dbReference type="CDD" id="cd11057">
    <property type="entry name" value="CYP313-like"/>
    <property type="match status" value="1"/>
</dbReference>
<dbReference type="GO" id="GO:0016705">
    <property type="term" value="F:oxidoreductase activity, acting on paired donors, with incorporation or reduction of molecular oxygen"/>
    <property type="evidence" value="ECO:0007669"/>
    <property type="project" value="InterPro"/>
</dbReference>
<keyword evidence="11 14" id="KW-0503">Monooxygenase</keyword>
<dbReference type="Pfam" id="PF00067">
    <property type="entry name" value="p450"/>
    <property type="match status" value="1"/>
</dbReference>
<dbReference type="PROSITE" id="PS00086">
    <property type="entry name" value="CYTOCHROME_P450"/>
    <property type="match status" value="1"/>
</dbReference>
<evidence type="ECO:0000256" key="4">
    <source>
        <dbReference type="ARBA" id="ARBA00010617"/>
    </source>
</evidence>
<evidence type="ECO:0000256" key="3">
    <source>
        <dbReference type="ARBA" id="ARBA00004406"/>
    </source>
</evidence>
<evidence type="ECO:0000256" key="2">
    <source>
        <dbReference type="ARBA" id="ARBA00004174"/>
    </source>
</evidence>
<keyword evidence="8" id="KW-0492">Microsome</keyword>
<dbReference type="GO" id="GO:0020037">
    <property type="term" value="F:heme binding"/>
    <property type="evidence" value="ECO:0007669"/>
    <property type="project" value="InterPro"/>
</dbReference>
<keyword evidence="10 13" id="KW-0408">Iron</keyword>
<dbReference type="RefSeq" id="XP_017030650.2">
    <property type="nucleotide sequence ID" value="XM_017175161.3"/>
</dbReference>
<evidence type="ECO:0000256" key="6">
    <source>
        <dbReference type="ARBA" id="ARBA00022723"/>
    </source>
</evidence>
<keyword evidence="15" id="KW-0812">Transmembrane</keyword>
<keyword evidence="6 13" id="KW-0479">Metal-binding</keyword>
<comment type="subcellular location">
    <subcellularLocation>
        <location evidence="3">Endoplasmic reticulum membrane</location>
        <topology evidence="3">Peripheral membrane protein</topology>
    </subcellularLocation>
    <subcellularLocation>
        <location evidence="2">Microsome membrane</location>
        <topology evidence="2">Peripheral membrane protein</topology>
    </subcellularLocation>
</comment>
<keyword evidence="9 14" id="KW-0560">Oxidoreductase</keyword>
<keyword evidence="12 15" id="KW-0472">Membrane</keyword>
<keyword evidence="16" id="KW-1185">Reference proteome</keyword>
<evidence type="ECO:0000313" key="16">
    <source>
        <dbReference type="Proteomes" id="UP001652661"/>
    </source>
</evidence>